<evidence type="ECO:0000313" key="5">
    <source>
        <dbReference type="Ensembl" id="ENSMFAP00000062942.1"/>
    </source>
</evidence>
<evidence type="ECO:0000256" key="1">
    <source>
        <dbReference type="ARBA" id="ARBA00004319"/>
    </source>
</evidence>
<dbReference type="GO" id="GO:0016887">
    <property type="term" value="F:ATP hydrolysis activity"/>
    <property type="evidence" value="ECO:0007669"/>
    <property type="project" value="Ensembl"/>
</dbReference>
<feature type="signal peptide" evidence="3">
    <location>
        <begin position="1"/>
        <end position="26"/>
    </location>
</feature>
<dbReference type="Proteomes" id="UP000233100">
    <property type="component" value="Chromosome 1"/>
</dbReference>
<dbReference type="GO" id="GO:0005524">
    <property type="term" value="F:ATP binding"/>
    <property type="evidence" value="ECO:0007669"/>
    <property type="project" value="InterPro"/>
</dbReference>
<comment type="subcellular location">
    <subcellularLocation>
        <location evidence="1">Endoplasmic reticulum lumen</location>
    </subcellularLocation>
</comment>
<dbReference type="AlphaFoldDB" id="A0A7N9D9M0"/>
<protein>
    <submittedName>
        <fullName evidence="5">Torsin family 3 member A</fullName>
    </submittedName>
</protein>
<dbReference type="Pfam" id="PF21376">
    <property type="entry name" value="TOR1A_C"/>
    <property type="match status" value="1"/>
</dbReference>
<feature type="chain" id="PRO_5031059014" evidence="3">
    <location>
        <begin position="27"/>
        <end position="471"/>
    </location>
</feature>
<dbReference type="SUPFAM" id="SSF52540">
    <property type="entry name" value="P-loop containing nucleoside triphosphate hydrolases"/>
    <property type="match status" value="1"/>
</dbReference>
<keyword evidence="3" id="KW-0732">Signal</keyword>
<feature type="domain" description="Torsin-1A C-terminal" evidence="4">
    <location>
        <begin position="412"/>
        <end position="469"/>
    </location>
</feature>
<gene>
    <name evidence="5" type="primary">TOR3A</name>
</gene>
<name>A0A7N9D9M0_MACFA</name>
<dbReference type="PANTHER" id="PTHR10760">
    <property type="entry name" value="TORSIN"/>
    <property type="match status" value="1"/>
</dbReference>
<dbReference type="Ensembl" id="ENSMFAT00000082646.1">
    <property type="protein sequence ID" value="ENSMFAP00000062942.1"/>
    <property type="gene ID" value="ENSMFAG00000041376.2"/>
</dbReference>
<accession>A0A7N9D9M0</accession>
<dbReference type="InterPro" id="IPR010448">
    <property type="entry name" value="Torsin"/>
</dbReference>
<evidence type="ECO:0000313" key="6">
    <source>
        <dbReference type="Proteomes" id="UP000233100"/>
    </source>
</evidence>
<dbReference type="Gene3D" id="3.40.50.300">
    <property type="entry name" value="P-loop containing nucleotide triphosphate hydrolases"/>
    <property type="match status" value="1"/>
</dbReference>
<keyword evidence="6" id="KW-1185">Reference proteome</keyword>
<evidence type="ECO:0000256" key="2">
    <source>
        <dbReference type="ARBA" id="ARBA00006235"/>
    </source>
</evidence>
<evidence type="ECO:0000259" key="4">
    <source>
        <dbReference type="Pfam" id="PF21376"/>
    </source>
</evidence>
<comment type="similarity">
    <text evidence="2">Belongs to the ClpA/ClpB family. Torsin subfamily.</text>
</comment>
<reference evidence="5 6" key="1">
    <citation type="submission" date="2013-03" db="EMBL/GenBank/DDBJ databases">
        <authorList>
            <person name="Warren W."/>
            <person name="Wilson R.K."/>
        </authorList>
    </citation>
    <scope>NUCLEOTIDE SEQUENCE</scope>
</reference>
<dbReference type="Pfam" id="PF06309">
    <property type="entry name" value="Torsin"/>
    <property type="match status" value="1"/>
</dbReference>
<reference evidence="5" key="3">
    <citation type="submission" date="2025-09" db="UniProtKB">
        <authorList>
            <consortium name="Ensembl"/>
        </authorList>
    </citation>
    <scope>IDENTIFICATION</scope>
</reference>
<sequence length="471" mass="54699">MLRGSWRQLWLFLLLLLLLLLLPGAPEPRGTSRPWEGTDEPGSAWAWPGFQRLQEQLRAAGALSKRYWTLFSCQVWPDDCDEDEEAAARPLGWRLSLLGQRYLDLLTTWYCSFQDCCPGGDCRISNNFTGLEWDLNVRLHGQHLVRQLVLRTVRGYLETPQPDKALALSFHGWSGTGKNFVARMLVENLYRDGLMSDCVRMFIATFHFPHRKYVDLYKEQLMGQIRETQQLCHQTLFIFDEAEKLHPGLLEVLEPHLERRAPEGHRAEFTWTIFLFLRRLQEWAHTAGQERGTLRSELLPCSHGSCKVTRHLTGWRRPWSPCPWAGVREYHCGVSQHPRSCLQPLPSNLRGDIINEVVLKLLKAGWSREEITMEHLEPHLQAEIVETTDNGFGHSRLVKENLIDSFIPFLPLEYRHVRLCARDAFLSQELLYTEETLDEIAQMMVYVPKEEQLFSSQGCKSISQRINYFLS</sequence>
<dbReference type="GO" id="GO:0005635">
    <property type="term" value="C:nuclear envelope"/>
    <property type="evidence" value="ECO:0007669"/>
    <property type="project" value="TreeGrafter"/>
</dbReference>
<proteinExistence type="inferred from homology"/>
<dbReference type="GeneTree" id="ENSGT00950000182888"/>
<evidence type="ECO:0000256" key="3">
    <source>
        <dbReference type="SAM" id="SignalP"/>
    </source>
</evidence>
<dbReference type="Bgee" id="ENSMFAG00000041376">
    <property type="expression patterns" value="Expressed in thymus and 13 other cell types or tissues"/>
</dbReference>
<dbReference type="GO" id="GO:0005788">
    <property type="term" value="C:endoplasmic reticulum lumen"/>
    <property type="evidence" value="ECO:0007669"/>
    <property type="project" value="UniProtKB-SubCell"/>
</dbReference>
<dbReference type="PANTHER" id="PTHR10760:SF3">
    <property type="entry name" value="TORSIN-3A"/>
    <property type="match status" value="1"/>
</dbReference>
<organism evidence="5 6">
    <name type="scientific">Macaca fascicularis</name>
    <name type="common">Crab-eating macaque</name>
    <name type="synonym">Cynomolgus monkey</name>
    <dbReference type="NCBI Taxonomy" id="9541"/>
    <lineage>
        <taxon>Eukaryota</taxon>
        <taxon>Metazoa</taxon>
        <taxon>Chordata</taxon>
        <taxon>Craniata</taxon>
        <taxon>Vertebrata</taxon>
        <taxon>Euteleostomi</taxon>
        <taxon>Mammalia</taxon>
        <taxon>Eutheria</taxon>
        <taxon>Euarchontoglires</taxon>
        <taxon>Primates</taxon>
        <taxon>Haplorrhini</taxon>
        <taxon>Catarrhini</taxon>
        <taxon>Cercopithecidae</taxon>
        <taxon>Cercopithecinae</taxon>
        <taxon>Macaca</taxon>
    </lineage>
</organism>
<dbReference type="InterPro" id="IPR049337">
    <property type="entry name" value="TOR1A_C"/>
</dbReference>
<dbReference type="InterPro" id="IPR027417">
    <property type="entry name" value="P-loop_NTPase"/>
</dbReference>
<reference evidence="5" key="2">
    <citation type="submission" date="2025-08" db="UniProtKB">
        <authorList>
            <consortium name="Ensembl"/>
        </authorList>
    </citation>
    <scope>IDENTIFICATION</scope>
</reference>